<dbReference type="AlphaFoldDB" id="A0A1W1HCR7"/>
<organism evidence="1 2">
    <name type="scientific">Desulfamplus magnetovallimortis</name>
    <dbReference type="NCBI Taxonomy" id="1246637"/>
    <lineage>
        <taxon>Bacteria</taxon>
        <taxon>Pseudomonadati</taxon>
        <taxon>Thermodesulfobacteriota</taxon>
        <taxon>Desulfobacteria</taxon>
        <taxon>Desulfobacterales</taxon>
        <taxon>Desulfobacteraceae</taxon>
        <taxon>Desulfamplus</taxon>
    </lineage>
</organism>
<dbReference type="STRING" id="1246637.MTBBW1_2170004"/>
<dbReference type="SUPFAM" id="SSF51735">
    <property type="entry name" value="NAD(P)-binding Rossmann-fold domains"/>
    <property type="match status" value="1"/>
</dbReference>
<dbReference type="RefSeq" id="WP_080807954.1">
    <property type="nucleotide sequence ID" value="NZ_LT828559.1"/>
</dbReference>
<dbReference type="GO" id="GO:0005737">
    <property type="term" value="C:cytoplasm"/>
    <property type="evidence" value="ECO:0007669"/>
    <property type="project" value="TreeGrafter"/>
</dbReference>
<protein>
    <submittedName>
        <fullName evidence="1">Ornithine cyclodeaminase</fullName>
        <ecNumber evidence="1">4.3.1.12</ecNumber>
    </submittedName>
</protein>
<dbReference type="PANTHER" id="PTHR13812">
    <property type="entry name" value="KETIMINE REDUCTASE MU-CRYSTALLIN"/>
    <property type="match status" value="1"/>
</dbReference>
<reference evidence="1 2" key="1">
    <citation type="submission" date="2017-03" db="EMBL/GenBank/DDBJ databases">
        <authorList>
            <person name="Afonso C.L."/>
            <person name="Miller P.J."/>
            <person name="Scott M.A."/>
            <person name="Spackman E."/>
            <person name="Goraichik I."/>
            <person name="Dimitrov K.M."/>
            <person name="Suarez D.L."/>
            <person name="Swayne D.E."/>
        </authorList>
    </citation>
    <scope>NUCLEOTIDE SEQUENCE [LARGE SCALE GENOMIC DNA]</scope>
    <source>
        <strain evidence="1">PRJEB14757</strain>
    </source>
</reference>
<dbReference type="InterPro" id="IPR003462">
    <property type="entry name" value="ODC_Mu_crystall"/>
</dbReference>
<dbReference type="Gene3D" id="3.30.1780.10">
    <property type="entry name" value="ornithine cyclodeaminase, domain 1"/>
    <property type="match status" value="1"/>
</dbReference>
<dbReference type="Pfam" id="PF02423">
    <property type="entry name" value="OCD_Mu_crystall"/>
    <property type="match status" value="1"/>
</dbReference>
<dbReference type="Gene3D" id="3.40.50.720">
    <property type="entry name" value="NAD(P)-binding Rossmann-like Domain"/>
    <property type="match status" value="1"/>
</dbReference>
<proteinExistence type="predicted"/>
<dbReference type="OrthoDB" id="5495968at2"/>
<dbReference type="GO" id="GO:0008473">
    <property type="term" value="F:ornithine cyclodeaminase activity"/>
    <property type="evidence" value="ECO:0007669"/>
    <property type="project" value="UniProtKB-EC"/>
</dbReference>
<dbReference type="EC" id="4.3.1.12" evidence="1"/>
<evidence type="ECO:0000313" key="2">
    <source>
        <dbReference type="Proteomes" id="UP000191931"/>
    </source>
</evidence>
<evidence type="ECO:0000313" key="1">
    <source>
        <dbReference type="EMBL" id="SLM30233.1"/>
    </source>
</evidence>
<dbReference type="EMBL" id="FWEV01000132">
    <property type="protein sequence ID" value="SLM30233.1"/>
    <property type="molecule type" value="Genomic_DNA"/>
</dbReference>
<sequence length="326" mass="35381">MSQKLLYLSQDDVKNVGLTMAEIIEATEKGFVEMGNGNVEMPPKPGIHPGEGGDNFIHAMPAYIPAMNSAGVKWVSGYPGNQKKGLPYIMGLLILNDTETGVPLSVMDCSWITAMRTAAASAVSAKYLARKESSTIGILACGVQGHTNLEAMNVLFPLKKVMAFDPSKENRETLAAYASGELGLEVSIVEDPKQAVTGCDIVVTSGPILKKPHETIKAGWVDEGAFVSCVDFDSFFSRDALNQADKWTTDNLPQYKHYKDGMGYFQQCPDVYAELGELVTGKKAGRENDMERNFAANLGLAMEDMAVAPLIYKQAVEKKIGTWLPL</sequence>
<accession>A0A1W1HCR7</accession>
<keyword evidence="2" id="KW-1185">Reference proteome</keyword>
<dbReference type="InterPro" id="IPR023401">
    <property type="entry name" value="ODC_N"/>
</dbReference>
<dbReference type="PIRSF" id="PIRSF001439">
    <property type="entry name" value="CryM"/>
    <property type="match status" value="1"/>
</dbReference>
<gene>
    <name evidence="1" type="ORF">MTBBW1_2170004</name>
</gene>
<keyword evidence="1" id="KW-0456">Lyase</keyword>
<dbReference type="InterPro" id="IPR036291">
    <property type="entry name" value="NAD(P)-bd_dom_sf"/>
</dbReference>
<name>A0A1W1HCR7_9BACT</name>
<dbReference type="PANTHER" id="PTHR13812:SF19">
    <property type="entry name" value="KETIMINE REDUCTASE MU-CRYSTALLIN"/>
    <property type="match status" value="1"/>
</dbReference>
<dbReference type="Proteomes" id="UP000191931">
    <property type="component" value="Unassembled WGS sequence"/>
</dbReference>